<evidence type="ECO:0000256" key="2">
    <source>
        <dbReference type="SAM" id="Phobius"/>
    </source>
</evidence>
<evidence type="ECO:0000313" key="4">
    <source>
        <dbReference type="EMBL" id="QDV59341.1"/>
    </source>
</evidence>
<dbReference type="Pfam" id="PF09835">
    <property type="entry name" value="DUF2062"/>
    <property type="match status" value="1"/>
</dbReference>
<gene>
    <name evidence="4" type="ORF">Mal33_53690</name>
</gene>
<keyword evidence="2" id="KW-0812">Transmembrane</keyword>
<name>A0A518J1Y7_9BACT</name>
<sequence>MIIWLYRQIQGVRKALAGRDNPEQLAWAMALGVLLGVVPKGNLTAMLLVCLVLVLRVNHAMAAVTAVVVSIAAVLLDPFTHQLGSWVLEQPALQGFFTWSWQQPLVPWTDLNNTVVMGSLLFGLMTLFPTYSLALPVFRSFAPEKPESPISPAKSEASQTLAAATPSPQPQAAPRSAVAPPKPNLRPQVDVIRVRRDQPAGAKPAAGGKSDAPRREAPQVKKQEKAA</sequence>
<feature type="domain" description="DUF2062" evidence="3">
    <location>
        <begin position="18"/>
        <end position="140"/>
    </location>
</feature>
<feature type="compositionally biased region" description="Low complexity" evidence="1">
    <location>
        <begin position="199"/>
        <end position="209"/>
    </location>
</feature>
<keyword evidence="5" id="KW-1185">Reference proteome</keyword>
<dbReference type="RefSeq" id="WP_145290725.1">
    <property type="nucleotide sequence ID" value="NZ_CP036318.1"/>
</dbReference>
<feature type="region of interest" description="Disordered" evidence="1">
    <location>
        <begin position="146"/>
        <end position="227"/>
    </location>
</feature>
<evidence type="ECO:0000256" key="1">
    <source>
        <dbReference type="SAM" id="MobiDB-lite"/>
    </source>
</evidence>
<protein>
    <recommendedName>
        <fullName evidence="3">DUF2062 domain-containing protein</fullName>
    </recommendedName>
</protein>
<accession>A0A518J1Y7</accession>
<dbReference type="Proteomes" id="UP000316770">
    <property type="component" value="Chromosome"/>
</dbReference>
<keyword evidence="2" id="KW-1133">Transmembrane helix</keyword>
<feature type="compositionally biased region" description="Low complexity" evidence="1">
    <location>
        <begin position="162"/>
        <end position="179"/>
    </location>
</feature>
<evidence type="ECO:0000313" key="5">
    <source>
        <dbReference type="Proteomes" id="UP000316770"/>
    </source>
</evidence>
<dbReference type="NCBIfam" id="TIGR03546">
    <property type="entry name" value="TIGR03546 family protein"/>
    <property type="match status" value="1"/>
</dbReference>
<dbReference type="InterPro" id="IPR019935">
    <property type="entry name" value="CHP03546"/>
</dbReference>
<dbReference type="EMBL" id="CP036318">
    <property type="protein sequence ID" value="QDV59341.1"/>
    <property type="molecule type" value="Genomic_DNA"/>
</dbReference>
<reference evidence="4 5" key="1">
    <citation type="submission" date="2019-02" db="EMBL/GenBank/DDBJ databases">
        <title>Deep-cultivation of Planctomycetes and their phenomic and genomic characterization uncovers novel biology.</title>
        <authorList>
            <person name="Wiegand S."/>
            <person name="Jogler M."/>
            <person name="Boedeker C."/>
            <person name="Pinto D."/>
            <person name="Vollmers J."/>
            <person name="Rivas-Marin E."/>
            <person name="Kohn T."/>
            <person name="Peeters S.H."/>
            <person name="Heuer A."/>
            <person name="Rast P."/>
            <person name="Oberbeckmann S."/>
            <person name="Bunk B."/>
            <person name="Jeske O."/>
            <person name="Meyerdierks A."/>
            <person name="Storesund J.E."/>
            <person name="Kallscheuer N."/>
            <person name="Luecker S."/>
            <person name="Lage O.M."/>
            <person name="Pohl T."/>
            <person name="Merkel B.J."/>
            <person name="Hornburger P."/>
            <person name="Mueller R.-W."/>
            <person name="Bruemmer F."/>
            <person name="Labrenz M."/>
            <person name="Spormann A.M."/>
            <person name="Op den Camp H."/>
            <person name="Overmann J."/>
            <person name="Amann R."/>
            <person name="Jetten M.S.M."/>
            <person name="Mascher T."/>
            <person name="Medema M.H."/>
            <person name="Devos D.P."/>
            <person name="Kaster A.-K."/>
            <person name="Ovreas L."/>
            <person name="Rohde M."/>
            <person name="Galperin M.Y."/>
            <person name="Jogler C."/>
        </authorList>
    </citation>
    <scope>NUCLEOTIDE SEQUENCE [LARGE SCALE GENOMIC DNA]</scope>
    <source>
        <strain evidence="4 5">Mal33</strain>
    </source>
</reference>
<organism evidence="4 5">
    <name type="scientific">Rosistilla oblonga</name>
    <dbReference type="NCBI Taxonomy" id="2527990"/>
    <lineage>
        <taxon>Bacteria</taxon>
        <taxon>Pseudomonadati</taxon>
        <taxon>Planctomycetota</taxon>
        <taxon>Planctomycetia</taxon>
        <taxon>Pirellulales</taxon>
        <taxon>Pirellulaceae</taxon>
        <taxon>Rosistilla</taxon>
    </lineage>
</organism>
<feature type="transmembrane region" description="Helical" evidence="2">
    <location>
        <begin position="115"/>
        <end position="138"/>
    </location>
</feature>
<dbReference type="AlphaFoldDB" id="A0A518J1Y7"/>
<proteinExistence type="predicted"/>
<dbReference type="InterPro" id="IPR018639">
    <property type="entry name" value="DUF2062"/>
</dbReference>
<feature type="transmembrane region" description="Helical" evidence="2">
    <location>
        <begin position="61"/>
        <end position="79"/>
    </location>
</feature>
<evidence type="ECO:0000259" key="3">
    <source>
        <dbReference type="Pfam" id="PF09835"/>
    </source>
</evidence>
<keyword evidence="2" id="KW-0472">Membrane</keyword>
<feature type="compositionally biased region" description="Basic and acidic residues" evidence="1">
    <location>
        <begin position="211"/>
        <end position="227"/>
    </location>
</feature>